<feature type="compositionally biased region" description="Low complexity" evidence="5">
    <location>
        <begin position="184"/>
        <end position="199"/>
    </location>
</feature>
<reference evidence="9" key="1">
    <citation type="journal article" date="2020" name="Stud. Mycol.">
        <title>101 Dothideomycetes genomes: A test case for predicting lifestyles and emergence of pathogens.</title>
        <authorList>
            <person name="Haridas S."/>
            <person name="Albert R."/>
            <person name="Binder M."/>
            <person name="Bloem J."/>
            <person name="LaButti K."/>
            <person name="Salamov A."/>
            <person name="Andreopoulos B."/>
            <person name="Baker S."/>
            <person name="Barry K."/>
            <person name="Bills G."/>
            <person name="Bluhm B."/>
            <person name="Cannon C."/>
            <person name="Castanera R."/>
            <person name="Culley D."/>
            <person name="Daum C."/>
            <person name="Ezra D."/>
            <person name="Gonzalez J."/>
            <person name="Henrissat B."/>
            <person name="Kuo A."/>
            <person name="Liang C."/>
            <person name="Lipzen A."/>
            <person name="Lutzoni F."/>
            <person name="Magnuson J."/>
            <person name="Mondo S."/>
            <person name="Nolan M."/>
            <person name="Ohm R."/>
            <person name="Pangilinan J."/>
            <person name="Park H.-J."/>
            <person name="Ramirez L."/>
            <person name="Alfaro M."/>
            <person name="Sun H."/>
            <person name="Tritt A."/>
            <person name="Yoshinaga Y."/>
            <person name="Zwiers L.-H."/>
            <person name="Turgeon B."/>
            <person name="Goodwin S."/>
            <person name="Spatafora J."/>
            <person name="Crous P."/>
            <person name="Grigoriev I."/>
        </authorList>
    </citation>
    <scope>NUCLEOTIDE SEQUENCE [LARGE SCALE GENOMIC DNA]</scope>
    <source>
        <strain evidence="9">CBS 304.66</strain>
    </source>
</reference>
<keyword evidence="9" id="KW-1185">Reference proteome</keyword>
<keyword evidence="2 6" id="KW-0812">Transmembrane</keyword>
<keyword evidence="4 6" id="KW-0472">Membrane</keyword>
<feature type="domain" description="MARVEL" evidence="7">
    <location>
        <begin position="16"/>
        <end position="153"/>
    </location>
</feature>
<evidence type="ECO:0000256" key="5">
    <source>
        <dbReference type="SAM" id="MobiDB-lite"/>
    </source>
</evidence>
<feature type="transmembrane region" description="Helical" evidence="6">
    <location>
        <begin position="49"/>
        <end position="70"/>
    </location>
</feature>
<name>A0A9P4KD18_9PLEO</name>
<evidence type="ECO:0000256" key="3">
    <source>
        <dbReference type="ARBA" id="ARBA00022989"/>
    </source>
</evidence>
<dbReference type="AlphaFoldDB" id="A0A9P4KD18"/>
<dbReference type="OrthoDB" id="3798631at2759"/>
<evidence type="ECO:0000313" key="8">
    <source>
        <dbReference type="EMBL" id="KAF2266360.1"/>
    </source>
</evidence>
<dbReference type="Pfam" id="PF01284">
    <property type="entry name" value="MARVEL"/>
    <property type="match status" value="1"/>
</dbReference>
<evidence type="ECO:0000256" key="1">
    <source>
        <dbReference type="ARBA" id="ARBA00004141"/>
    </source>
</evidence>
<evidence type="ECO:0000256" key="2">
    <source>
        <dbReference type="ARBA" id="ARBA00022692"/>
    </source>
</evidence>
<comment type="subcellular location">
    <subcellularLocation>
        <location evidence="1">Membrane</location>
        <topology evidence="1">Multi-pass membrane protein</topology>
    </subcellularLocation>
</comment>
<feature type="compositionally biased region" description="Polar residues" evidence="5">
    <location>
        <begin position="216"/>
        <end position="235"/>
    </location>
</feature>
<dbReference type="Proteomes" id="UP000800093">
    <property type="component" value="Unassembled WGS sequence"/>
</dbReference>
<sequence length="264" mass="29096">MYMSKGGAVPIPDWILIFRFFELIFALMTIALTAFSLSVNGGGPLQPPLIATIIIACFTVIPILILTTPLHLAQRKIYDARIALLLDGFAMLFWLGALAALASYQRIFRDYGKNNFFFYDKYTVCTRCRRAWRTGATAAWFSGVEFFLFLFTTLTFIYYFHCHLAGIPAPGVLYQGKGGEDPAGDTAGATTRTATPGAPVDQQQHELQPAQKKSTRSVTNPPYPTNGQPTSQPLQRNPPKQRKGGYDGYEAGSTEGYGVNTTEP</sequence>
<evidence type="ECO:0000256" key="4">
    <source>
        <dbReference type="ARBA" id="ARBA00023136"/>
    </source>
</evidence>
<dbReference type="PANTHER" id="PTHR37451:SF4">
    <property type="entry name" value="MARVEL DOMAIN-CONTAINING PROTEIN"/>
    <property type="match status" value="1"/>
</dbReference>
<evidence type="ECO:0000256" key="6">
    <source>
        <dbReference type="SAM" id="Phobius"/>
    </source>
</evidence>
<evidence type="ECO:0000313" key="9">
    <source>
        <dbReference type="Proteomes" id="UP000800093"/>
    </source>
</evidence>
<feature type="transmembrane region" description="Helical" evidence="6">
    <location>
        <begin position="139"/>
        <end position="160"/>
    </location>
</feature>
<organism evidence="8 9">
    <name type="scientific">Lojkania enalia</name>
    <dbReference type="NCBI Taxonomy" id="147567"/>
    <lineage>
        <taxon>Eukaryota</taxon>
        <taxon>Fungi</taxon>
        <taxon>Dikarya</taxon>
        <taxon>Ascomycota</taxon>
        <taxon>Pezizomycotina</taxon>
        <taxon>Dothideomycetes</taxon>
        <taxon>Pleosporomycetidae</taxon>
        <taxon>Pleosporales</taxon>
        <taxon>Pleosporales incertae sedis</taxon>
        <taxon>Lojkania</taxon>
    </lineage>
</organism>
<feature type="transmembrane region" description="Helical" evidence="6">
    <location>
        <begin position="82"/>
        <end position="104"/>
    </location>
</feature>
<protein>
    <recommendedName>
        <fullName evidence="7">MARVEL domain-containing protein</fullName>
    </recommendedName>
</protein>
<feature type="region of interest" description="Disordered" evidence="5">
    <location>
        <begin position="178"/>
        <end position="264"/>
    </location>
</feature>
<accession>A0A9P4KD18</accession>
<dbReference type="GO" id="GO:0016020">
    <property type="term" value="C:membrane"/>
    <property type="evidence" value="ECO:0007669"/>
    <property type="project" value="UniProtKB-SubCell"/>
</dbReference>
<proteinExistence type="predicted"/>
<feature type="transmembrane region" description="Helical" evidence="6">
    <location>
        <begin position="20"/>
        <end position="37"/>
    </location>
</feature>
<comment type="caution">
    <text evidence="8">The sequence shown here is derived from an EMBL/GenBank/DDBJ whole genome shotgun (WGS) entry which is preliminary data.</text>
</comment>
<dbReference type="EMBL" id="ML986599">
    <property type="protein sequence ID" value="KAF2266360.1"/>
    <property type="molecule type" value="Genomic_DNA"/>
</dbReference>
<keyword evidence="3 6" id="KW-1133">Transmembrane helix</keyword>
<gene>
    <name evidence="8" type="ORF">CC78DRAFT_542599</name>
</gene>
<dbReference type="InterPro" id="IPR008253">
    <property type="entry name" value="Marvel"/>
</dbReference>
<dbReference type="PANTHER" id="PTHR37451">
    <property type="entry name" value="MARVEL DOMAIN"/>
    <property type="match status" value="1"/>
</dbReference>
<evidence type="ECO:0000259" key="7">
    <source>
        <dbReference type="Pfam" id="PF01284"/>
    </source>
</evidence>